<organism evidence="1">
    <name type="scientific">marine sediment metagenome</name>
    <dbReference type="NCBI Taxonomy" id="412755"/>
    <lineage>
        <taxon>unclassified sequences</taxon>
        <taxon>metagenomes</taxon>
        <taxon>ecological metagenomes</taxon>
    </lineage>
</organism>
<proteinExistence type="predicted"/>
<sequence length="246" mass="29027">ARIDLWYNYHSAHGTLPKKYKGWSQTDILRDQGAGAQYKLFSVVREEYQDMEVIEKNDPPYITTEYRTPLGTVSKKEIFDSSEGPWLKYEIEKIFKSEKDYPVIKYVMEHTTPVDNFEAYYKVRDEVGEDGMVMSGGTHWSPPQRVMREIIGYELFFYELADRPAEVEELIEVMKDLERRKLKIALNCDLEIFNICANWSDDIQTPVFKKYFTPWFQEVSDLLHAHSKLTMVHSDGEMRRLLPLFP</sequence>
<dbReference type="InterPro" id="IPR038071">
    <property type="entry name" value="UROD/MetE-like_sf"/>
</dbReference>
<comment type="caution">
    <text evidence="1">The sequence shown here is derived from an EMBL/GenBank/DDBJ whole genome shotgun (WGS) entry which is preliminary data.</text>
</comment>
<protein>
    <recommendedName>
        <fullName evidence="2">Uroporphyrinogen decarboxylase (URO-D) domain-containing protein</fullName>
    </recommendedName>
</protein>
<dbReference type="Gene3D" id="3.20.20.210">
    <property type="match status" value="1"/>
</dbReference>
<gene>
    <name evidence="1" type="ORF">S03H2_59310</name>
</gene>
<dbReference type="AlphaFoldDB" id="X1KGT5"/>
<dbReference type="SUPFAM" id="SSF51726">
    <property type="entry name" value="UROD/MetE-like"/>
    <property type="match status" value="1"/>
</dbReference>
<feature type="non-terminal residue" evidence="1">
    <location>
        <position position="246"/>
    </location>
</feature>
<accession>X1KGT5</accession>
<evidence type="ECO:0000313" key="1">
    <source>
        <dbReference type="EMBL" id="GAH81273.1"/>
    </source>
</evidence>
<dbReference type="EMBL" id="BARU01038133">
    <property type="protein sequence ID" value="GAH81273.1"/>
    <property type="molecule type" value="Genomic_DNA"/>
</dbReference>
<reference evidence="1" key="1">
    <citation type="journal article" date="2014" name="Front. Microbiol.">
        <title>High frequency of phylogenetically diverse reductive dehalogenase-homologous genes in deep subseafloor sedimentary metagenomes.</title>
        <authorList>
            <person name="Kawai M."/>
            <person name="Futagami T."/>
            <person name="Toyoda A."/>
            <person name="Takaki Y."/>
            <person name="Nishi S."/>
            <person name="Hori S."/>
            <person name="Arai W."/>
            <person name="Tsubouchi T."/>
            <person name="Morono Y."/>
            <person name="Uchiyama I."/>
            <person name="Ito T."/>
            <person name="Fujiyama A."/>
            <person name="Inagaki F."/>
            <person name="Takami H."/>
        </authorList>
    </citation>
    <scope>NUCLEOTIDE SEQUENCE</scope>
    <source>
        <strain evidence="1">Expedition CK06-06</strain>
    </source>
</reference>
<feature type="non-terminal residue" evidence="1">
    <location>
        <position position="1"/>
    </location>
</feature>
<evidence type="ECO:0008006" key="2">
    <source>
        <dbReference type="Google" id="ProtNLM"/>
    </source>
</evidence>
<name>X1KGT5_9ZZZZ</name>